<sequence>MALIIYMAPNVTIAMPIKKGLTTSATLGPAVLPIPGIRFQYRFNNHLSLNTGLSYMFAAGDFNAGINLHLPMGSIDPYLGVKGIFLYHITGSIELGAAIVGTSTDNFFVEAGLGLGQSKTEHGCAQTELAIFQIGWFF</sequence>
<protein>
    <recommendedName>
        <fullName evidence="2">Outer membrane protein beta-barrel domain-containing protein</fullName>
    </recommendedName>
</protein>
<accession>A0A382CZJ4</accession>
<dbReference type="AlphaFoldDB" id="A0A382CZJ4"/>
<reference evidence="1" key="1">
    <citation type="submission" date="2018-05" db="EMBL/GenBank/DDBJ databases">
        <authorList>
            <person name="Lanie J.A."/>
            <person name="Ng W.-L."/>
            <person name="Kazmierczak K.M."/>
            <person name="Andrzejewski T.M."/>
            <person name="Davidsen T.M."/>
            <person name="Wayne K.J."/>
            <person name="Tettelin H."/>
            <person name="Glass J.I."/>
            <person name="Rusch D."/>
            <person name="Podicherti R."/>
            <person name="Tsui H.-C.T."/>
            <person name="Winkler M.E."/>
        </authorList>
    </citation>
    <scope>NUCLEOTIDE SEQUENCE</scope>
</reference>
<evidence type="ECO:0008006" key="2">
    <source>
        <dbReference type="Google" id="ProtNLM"/>
    </source>
</evidence>
<name>A0A382CZJ4_9ZZZZ</name>
<gene>
    <name evidence="1" type="ORF">METZ01_LOCUS183755</name>
</gene>
<evidence type="ECO:0000313" key="1">
    <source>
        <dbReference type="EMBL" id="SVB30901.1"/>
    </source>
</evidence>
<organism evidence="1">
    <name type="scientific">marine metagenome</name>
    <dbReference type="NCBI Taxonomy" id="408172"/>
    <lineage>
        <taxon>unclassified sequences</taxon>
        <taxon>metagenomes</taxon>
        <taxon>ecological metagenomes</taxon>
    </lineage>
</organism>
<proteinExistence type="predicted"/>
<dbReference type="EMBL" id="UINC01036632">
    <property type="protein sequence ID" value="SVB30901.1"/>
    <property type="molecule type" value="Genomic_DNA"/>
</dbReference>